<evidence type="ECO:0000313" key="2">
    <source>
        <dbReference type="Proteomes" id="UP000828390"/>
    </source>
</evidence>
<reference evidence="1" key="1">
    <citation type="journal article" date="2019" name="bioRxiv">
        <title>The Genome of the Zebra Mussel, Dreissena polymorpha: A Resource for Invasive Species Research.</title>
        <authorList>
            <person name="McCartney M.A."/>
            <person name="Auch B."/>
            <person name="Kono T."/>
            <person name="Mallez S."/>
            <person name="Zhang Y."/>
            <person name="Obille A."/>
            <person name="Becker A."/>
            <person name="Abrahante J.E."/>
            <person name="Garbe J."/>
            <person name="Badalamenti J.P."/>
            <person name="Herman A."/>
            <person name="Mangelson H."/>
            <person name="Liachko I."/>
            <person name="Sullivan S."/>
            <person name="Sone E.D."/>
            <person name="Koren S."/>
            <person name="Silverstein K.A.T."/>
            <person name="Beckman K.B."/>
            <person name="Gohl D.M."/>
        </authorList>
    </citation>
    <scope>NUCLEOTIDE SEQUENCE</scope>
    <source>
        <strain evidence="1">Duluth1</strain>
        <tissue evidence="1">Whole animal</tissue>
    </source>
</reference>
<name>A0A9D4LIG6_DREPO</name>
<keyword evidence="2" id="KW-1185">Reference proteome</keyword>
<gene>
    <name evidence="1" type="ORF">DPMN_100063</name>
</gene>
<dbReference type="EMBL" id="JAIWYP010000003">
    <property type="protein sequence ID" value="KAH3857456.1"/>
    <property type="molecule type" value="Genomic_DNA"/>
</dbReference>
<reference evidence="1" key="2">
    <citation type="submission" date="2020-11" db="EMBL/GenBank/DDBJ databases">
        <authorList>
            <person name="McCartney M.A."/>
            <person name="Auch B."/>
            <person name="Kono T."/>
            <person name="Mallez S."/>
            <person name="Becker A."/>
            <person name="Gohl D.M."/>
            <person name="Silverstein K.A.T."/>
            <person name="Koren S."/>
            <person name="Bechman K.B."/>
            <person name="Herman A."/>
            <person name="Abrahante J.E."/>
            <person name="Garbe J."/>
        </authorList>
    </citation>
    <scope>NUCLEOTIDE SEQUENCE</scope>
    <source>
        <strain evidence="1">Duluth1</strain>
        <tissue evidence="1">Whole animal</tissue>
    </source>
</reference>
<protein>
    <submittedName>
        <fullName evidence="1">Uncharacterized protein</fullName>
    </submittedName>
</protein>
<proteinExistence type="predicted"/>
<sequence length="76" mass="8516">MDELYCLSSDIPAEPEAAANLLEALDIGYGTMEAVISDRRIAKIMSLDELFKRNKLDIFDTSEVSKTTRGFRKTVT</sequence>
<dbReference type="Proteomes" id="UP000828390">
    <property type="component" value="Unassembled WGS sequence"/>
</dbReference>
<comment type="caution">
    <text evidence="1">The sequence shown here is derived from an EMBL/GenBank/DDBJ whole genome shotgun (WGS) entry which is preliminary data.</text>
</comment>
<dbReference type="AlphaFoldDB" id="A0A9D4LIG6"/>
<evidence type="ECO:0000313" key="1">
    <source>
        <dbReference type="EMBL" id="KAH3857456.1"/>
    </source>
</evidence>
<accession>A0A9D4LIG6</accession>
<organism evidence="1 2">
    <name type="scientific">Dreissena polymorpha</name>
    <name type="common">Zebra mussel</name>
    <name type="synonym">Mytilus polymorpha</name>
    <dbReference type="NCBI Taxonomy" id="45954"/>
    <lineage>
        <taxon>Eukaryota</taxon>
        <taxon>Metazoa</taxon>
        <taxon>Spiralia</taxon>
        <taxon>Lophotrochozoa</taxon>
        <taxon>Mollusca</taxon>
        <taxon>Bivalvia</taxon>
        <taxon>Autobranchia</taxon>
        <taxon>Heteroconchia</taxon>
        <taxon>Euheterodonta</taxon>
        <taxon>Imparidentia</taxon>
        <taxon>Neoheterodontei</taxon>
        <taxon>Myida</taxon>
        <taxon>Dreissenoidea</taxon>
        <taxon>Dreissenidae</taxon>
        <taxon>Dreissena</taxon>
    </lineage>
</organism>